<dbReference type="Proteomes" id="UP000617340">
    <property type="component" value="Unassembled WGS sequence"/>
</dbReference>
<comment type="caution">
    <text evidence="2">The sequence shown here is derived from an EMBL/GenBank/DDBJ whole genome shotgun (WGS) entry which is preliminary data.</text>
</comment>
<dbReference type="EMBL" id="JACSDZ010000008">
    <property type="protein sequence ID" value="KAF7397831.1"/>
    <property type="molecule type" value="Genomic_DNA"/>
</dbReference>
<accession>A0A834K5T8</accession>
<sequence length="82" mass="10117">MTARCSYSKDPNICRHPLLKSASTISRDARTRRNESLRVKERYCKIKRRRRRRRRRSRRRREERGKRRAVISERYDEGLLSL</sequence>
<gene>
    <name evidence="2" type="ORF">HZH68_009053</name>
</gene>
<keyword evidence="3" id="KW-1185">Reference proteome</keyword>
<evidence type="ECO:0000313" key="3">
    <source>
        <dbReference type="Proteomes" id="UP000617340"/>
    </source>
</evidence>
<name>A0A834K5T8_VESGE</name>
<evidence type="ECO:0000313" key="2">
    <source>
        <dbReference type="EMBL" id="KAF7397831.1"/>
    </source>
</evidence>
<proteinExistence type="predicted"/>
<organism evidence="2 3">
    <name type="scientific">Vespula germanica</name>
    <name type="common">German yellow jacket</name>
    <name type="synonym">Paravespula germanica</name>
    <dbReference type="NCBI Taxonomy" id="30212"/>
    <lineage>
        <taxon>Eukaryota</taxon>
        <taxon>Metazoa</taxon>
        <taxon>Ecdysozoa</taxon>
        <taxon>Arthropoda</taxon>
        <taxon>Hexapoda</taxon>
        <taxon>Insecta</taxon>
        <taxon>Pterygota</taxon>
        <taxon>Neoptera</taxon>
        <taxon>Endopterygota</taxon>
        <taxon>Hymenoptera</taxon>
        <taxon>Apocrita</taxon>
        <taxon>Aculeata</taxon>
        <taxon>Vespoidea</taxon>
        <taxon>Vespidae</taxon>
        <taxon>Vespinae</taxon>
        <taxon>Vespula</taxon>
    </lineage>
</organism>
<dbReference type="AlphaFoldDB" id="A0A834K5T8"/>
<feature type="region of interest" description="Disordered" evidence="1">
    <location>
        <begin position="30"/>
        <end position="68"/>
    </location>
</feature>
<reference evidence="2" key="1">
    <citation type="journal article" date="2020" name="G3 (Bethesda)">
        <title>High-Quality Assemblies for Three Invasive Social Wasps from the &lt;i&gt;Vespula&lt;/i&gt; Genus.</title>
        <authorList>
            <person name="Harrop T.W.R."/>
            <person name="Guhlin J."/>
            <person name="McLaughlin G.M."/>
            <person name="Permina E."/>
            <person name="Stockwell P."/>
            <person name="Gilligan J."/>
            <person name="Le Lec M.F."/>
            <person name="Gruber M.A.M."/>
            <person name="Quinn O."/>
            <person name="Lovegrove M."/>
            <person name="Duncan E.J."/>
            <person name="Remnant E.J."/>
            <person name="Van Eeckhoven J."/>
            <person name="Graham B."/>
            <person name="Knapp R.A."/>
            <person name="Langford K.W."/>
            <person name="Kronenberg Z."/>
            <person name="Press M.O."/>
            <person name="Eacker S.M."/>
            <person name="Wilson-Rankin E.E."/>
            <person name="Purcell J."/>
            <person name="Lester P.J."/>
            <person name="Dearden P.K."/>
        </authorList>
    </citation>
    <scope>NUCLEOTIDE SEQUENCE</scope>
    <source>
        <strain evidence="2">Linc-1</strain>
    </source>
</reference>
<evidence type="ECO:0000256" key="1">
    <source>
        <dbReference type="SAM" id="MobiDB-lite"/>
    </source>
</evidence>
<feature type="compositionally biased region" description="Basic and acidic residues" evidence="1">
    <location>
        <begin position="30"/>
        <end position="44"/>
    </location>
</feature>
<protein>
    <submittedName>
        <fullName evidence="2">Uncharacterized protein</fullName>
    </submittedName>
</protein>
<feature type="compositionally biased region" description="Basic residues" evidence="1">
    <location>
        <begin position="45"/>
        <end position="59"/>
    </location>
</feature>